<dbReference type="PRINTS" id="PR00465">
    <property type="entry name" value="EP450IV"/>
</dbReference>
<dbReference type="Proteomes" id="UP000664169">
    <property type="component" value="Unassembled WGS sequence"/>
</dbReference>
<dbReference type="Pfam" id="PF00067">
    <property type="entry name" value="p450"/>
    <property type="match status" value="1"/>
</dbReference>
<keyword evidence="7" id="KW-1185">Reference proteome</keyword>
<dbReference type="OrthoDB" id="1470350at2759"/>
<keyword evidence="4 5" id="KW-0408">Iron</keyword>
<dbReference type="GO" id="GO:0005506">
    <property type="term" value="F:iron ion binding"/>
    <property type="evidence" value="ECO:0007669"/>
    <property type="project" value="InterPro"/>
</dbReference>
<keyword evidence="5" id="KW-0349">Heme</keyword>
<reference evidence="6" key="1">
    <citation type="submission" date="2021-03" db="EMBL/GenBank/DDBJ databases">
        <authorList>
            <person name="Tagirdzhanova G."/>
        </authorList>
    </citation>
    <scope>NUCLEOTIDE SEQUENCE</scope>
</reference>
<dbReference type="GO" id="GO:0004497">
    <property type="term" value="F:monooxygenase activity"/>
    <property type="evidence" value="ECO:0007669"/>
    <property type="project" value="InterPro"/>
</dbReference>
<comment type="caution">
    <text evidence="6">The sequence shown here is derived from an EMBL/GenBank/DDBJ whole genome shotgun (WGS) entry which is preliminary data.</text>
</comment>
<dbReference type="SUPFAM" id="SSF48264">
    <property type="entry name" value="Cytochrome P450"/>
    <property type="match status" value="1"/>
</dbReference>
<protein>
    <recommendedName>
        <fullName evidence="8">Cytochrome P450</fullName>
    </recommendedName>
</protein>
<dbReference type="GO" id="GO:0016705">
    <property type="term" value="F:oxidoreductase activity, acting on paired donors, with incorporation or reduction of molecular oxygen"/>
    <property type="evidence" value="ECO:0007669"/>
    <property type="project" value="InterPro"/>
</dbReference>
<dbReference type="InterPro" id="IPR001128">
    <property type="entry name" value="Cyt_P450"/>
</dbReference>
<proteinExistence type="inferred from homology"/>
<evidence type="ECO:0000256" key="5">
    <source>
        <dbReference type="PIRSR" id="PIRSR602403-1"/>
    </source>
</evidence>
<evidence type="ECO:0008006" key="8">
    <source>
        <dbReference type="Google" id="ProtNLM"/>
    </source>
</evidence>
<dbReference type="PANTHER" id="PTHR47582:SF1">
    <property type="entry name" value="P450, PUTATIVE (EUROFUNG)-RELATED"/>
    <property type="match status" value="1"/>
</dbReference>
<evidence type="ECO:0000256" key="3">
    <source>
        <dbReference type="ARBA" id="ARBA00022723"/>
    </source>
</evidence>
<accession>A0A8H3FPA5</accession>
<evidence type="ECO:0000313" key="6">
    <source>
        <dbReference type="EMBL" id="CAF9926924.1"/>
    </source>
</evidence>
<dbReference type="EMBL" id="CAJPDQ010000026">
    <property type="protein sequence ID" value="CAF9926924.1"/>
    <property type="molecule type" value="Genomic_DNA"/>
</dbReference>
<dbReference type="CDD" id="cd11040">
    <property type="entry name" value="CYP7_CYP8-like"/>
    <property type="match status" value="1"/>
</dbReference>
<gene>
    <name evidence="6" type="ORF">GOMPHAMPRED_004264</name>
</gene>
<comment type="cofactor">
    <cofactor evidence="1 5">
        <name>heme</name>
        <dbReference type="ChEBI" id="CHEBI:30413"/>
    </cofactor>
</comment>
<dbReference type="InterPro" id="IPR036396">
    <property type="entry name" value="Cyt_P450_sf"/>
</dbReference>
<evidence type="ECO:0000313" key="7">
    <source>
        <dbReference type="Proteomes" id="UP000664169"/>
    </source>
</evidence>
<evidence type="ECO:0000256" key="1">
    <source>
        <dbReference type="ARBA" id="ARBA00001971"/>
    </source>
</evidence>
<evidence type="ECO:0000256" key="2">
    <source>
        <dbReference type="ARBA" id="ARBA00010617"/>
    </source>
</evidence>
<feature type="binding site" description="axial binding residue" evidence="5">
    <location>
        <position position="436"/>
    </location>
    <ligand>
        <name>heme</name>
        <dbReference type="ChEBI" id="CHEBI:30413"/>
    </ligand>
    <ligandPart>
        <name>Fe</name>
        <dbReference type="ChEBI" id="CHEBI:18248"/>
    </ligandPart>
</feature>
<organism evidence="6 7">
    <name type="scientific">Gomphillus americanus</name>
    <dbReference type="NCBI Taxonomy" id="1940652"/>
    <lineage>
        <taxon>Eukaryota</taxon>
        <taxon>Fungi</taxon>
        <taxon>Dikarya</taxon>
        <taxon>Ascomycota</taxon>
        <taxon>Pezizomycotina</taxon>
        <taxon>Lecanoromycetes</taxon>
        <taxon>OSLEUM clade</taxon>
        <taxon>Ostropomycetidae</taxon>
        <taxon>Ostropales</taxon>
        <taxon>Graphidaceae</taxon>
        <taxon>Gomphilloideae</taxon>
        <taxon>Gomphillus</taxon>
    </lineage>
</organism>
<dbReference type="PANTHER" id="PTHR47582">
    <property type="entry name" value="P450, PUTATIVE (EUROFUNG)-RELATED"/>
    <property type="match status" value="1"/>
</dbReference>
<name>A0A8H3FPA5_9LECA</name>
<dbReference type="InterPro" id="IPR002403">
    <property type="entry name" value="Cyt_P450_E_grp-IV"/>
</dbReference>
<dbReference type="AlphaFoldDB" id="A0A8H3FPA5"/>
<sequence length="520" mass="57315">MLYTAISSLVGILILVVVLDYIIAVKPDPREPTFITPRIPLVGHLIGLFIQKQPYFVHLRKTYPSLPIYGLSIFGSRIYIVNSASLAVAVQRNAKNLSLVALAAQFADTVFKLSIPGTKILLNNIRGDNGATGFSHEFINSAHSALAFGPILDELTESVVKEASIAANRLAENASEEISLSEWIRRALTLAASNAVYGPANPLANDVKEEASLDFVQGLTGLLFLPRFLARKADEGRRKTVQMLADYLQTESYLKGSRYIQSRVKIGPKHDLSLEDTARMELAGLIALMPNANAAAFWLTCDIYSRPSLLQALREELQHILVTDKSDSKTSYTLDVTKIKEQCPLFVSTFQETLRQMSLGVTSRLVLNDTIINDRYLLKKNAIVMVPAATLHSDPTVYGPDADRFDPYRFVSKGKDASHKIPQGAFRTFGGGSSLCPGRHFAATEIFVLIGLLVLRYNISPLTEDGEWKLPAPDMNNVTVAIPSPTVDIKVKFVQREGWDGDWKAIATPLTTRFDPVIVN</sequence>
<keyword evidence="3 5" id="KW-0479">Metal-binding</keyword>
<evidence type="ECO:0000256" key="4">
    <source>
        <dbReference type="ARBA" id="ARBA00023004"/>
    </source>
</evidence>
<dbReference type="GO" id="GO:0020037">
    <property type="term" value="F:heme binding"/>
    <property type="evidence" value="ECO:0007669"/>
    <property type="project" value="InterPro"/>
</dbReference>
<dbReference type="InterPro" id="IPR053007">
    <property type="entry name" value="CYP450_monoxygenase_sec-met"/>
</dbReference>
<comment type="similarity">
    <text evidence="2">Belongs to the cytochrome P450 family.</text>
</comment>
<dbReference type="Gene3D" id="1.10.630.10">
    <property type="entry name" value="Cytochrome P450"/>
    <property type="match status" value="1"/>
</dbReference>